<keyword evidence="14" id="KW-1133">Transmembrane helix</keyword>
<dbReference type="GO" id="GO:0005524">
    <property type="term" value="F:ATP binding"/>
    <property type="evidence" value="ECO:0007669"/>
    <property type="project" value="UniProtKB-KW"/>
</dbReference>
<dbReference type="InterPro" id="IPR011009">
    <property type="entry name" value="Kinase-like_dom_sf"/>
</dbReference>
<dbReference type="EMBL" id="PJQD01000075">
    <property type="protein sequence ID" value="POY71635.1"/>
    <property type="molecule type" value="Genomic_DNA"/>
</dbReference>
<protein>
    <recommendedName>
        <fullName evidence="3">non-specific serine/threonine protein kinase</fullName>
        <ecNumber evidence="3">2.7.11.1</ecNumber>
    </recommendedName>
</protein>
<keyword evidence="6" id="KW-0812">Transmembrane</keyword>
<evidence type="ECO:0000256" key="7">
    <source>
        <dbReference type="ARBA" id="ARBA00022723"/>
    </source>
</evidence>
<reference evidence="22 23" key="1">
    <citation type="journal article" date="2018" name="Front. Microbiol.">
        <title>Prospects for Fungal Bioremediation of Acidic Radioactive Waste Sites: Characterization and Genome Sequence of Rhodotorula taiwanensis MD1149.</title>
        <authorList>
            <person name="Tkavc R."/>
            <person name="Matrosova V.Y."/>
            <person name="Grichenko O.E."/>
            <person name="Gostincar C."/>
            <person name="Volpe R.P."/>
            <person name="Klimenkova P."/>
            <person name="Gaidamakova E.K."/>
            <person name="Zhou C.E."/>
            <person name="Stewart B.J."/>
            <person name="Lyman M.G."/>
            <person name="Malfatti S.A."/>
            <person name="Rubinfeld B."/>
            <person name="Courtot M."/>
            <person name="Singh J."/>
            <person name="Dalgard C.L."/>
            <person name="Hamilton T."/>
            <person name="Frey K.G."/>
            <person name="Gunde-Cimerman N."/>
            <person name="Dugan L."/>
            <person name="Daly M.J."/>
        </authorList>
    </citation>
    <scope>NUCLEOTIDE SEQUENCE [LARGE SCALE GENOMIC DNA]</scope>
    <source>
        <strain evidence="22 23">MD1149</strain>
    </source>
</reference>
<evidence type="ECO:0000256" key="17">
    <source>
        <dbReference type="ARBA" id="ARBA00048659"/>
    </source>
</evidence>
<evidence type="ECO:0000313" key="23">
    <source>
        <dbReference type="Proteomes" id="UP000237144"/>
    </source>
</evidence>
<evidence type="ECO:0000256" key="2">
    <source>
        <dbReference type="ARBA" id="ARBA00004479"/>
    </source>
</evidence>
<evidence type="ECO:0000256" key="3">
    <source>
        <dbReference type="ARBA" id="ARBA00012513"/>
    </source>
</evidence>
<keyword evidence="23" id="KW-1185">Reference proteome</keyword>
<dbReference type="FunFam" id="3.30.200.20:FF:000077">
    <property type="entry name" value="Putative Serine/threonine-protein kinase/endoribonuclease IRE1"/>
    <property type="match status" value="1"/>
</dbReference>
<keyword evidence="10 22" id="KW-0418">Kinase</keyword>
<keyword evidence="12" id="KW-0067">ATP-binding</keyword>
<dbReference type="FunFam" id="1.20.1440.180:FF:000002">
    <property type="entry name" value="Serine/threonine-protein kinase/endoribonuclease IRE1"/>
    <property type="match status" value="1"/>
</dbReference>
<evidence type="ECO:0000256" key="1">
    <source>
        <dbReference type="ARBA" id="ARBA00001946"/>
    </source>
</evidence>
<dbReference type="GO" id="GO:0006397">
    <property type="term" value="P:mRNA processing"/>
    <property type="evidence" value="ECO:0007669"/>
    <property type="project" value="InterPro"/>
</dbReference>
<dbReference type="STRING" id="741276.A0A2S5B4G7"/>
<dbReference type="Gene3D" id="1.10.510.10">
    <property type="entry name" value="Transferase(Phosphotransferase) domain 1"/>
    <property type="match status" value="1"/>
</dbReference>
<dbReference type="InterPro" id="IPR011047">
    <property type="entry name" value="Quinoprotein_ADH-like_sf"/>
</dbReference>
<name>A0A2S5B4G7_9BASI</name>
<feature type="compositionally biased region" description="Polar residues" evidence="19">
    <location>
        <begin position="599"/>
        <end position="616"/>
    </location>
</feature>
<sequence length="1360" mass="146374">MPTKRPLRLDPCWIFAVSIWFALFSSRSTLVHAAPEPAALAQRSPGAVPVDPTLVPSHIRRSVGSNGAQASRQEWRSPLPEAIRGVRFNAPTPTTRPKLHAGDRSEAEAQHLDAAEPIEAGGAGFELSPLVIAVTVDGQVHGLERETGQWKWTLHDDGGVALGGTGRGMNYERKRRTSAGAAVGGPLVKSVSRRRRTATATVRGSASNETGVVPAADDDSEPDDETYIIEPTGDGDIYVYSRTSGGLDKLPLSMQELVNLSPFRFPGDSSRMFSASKNTKFVGVDLKTGRLVGIFGSSAGWCEWDEADELTGGAKAQEDCEDDIAMRPQDLLYMARTEYHLSIYDTTSSQPLQTLSYTTYSSSTLPHVSPVASPDGASDYPSQATWTRTPDSLYQQPMHDGSLVCFRAGKPGIFWTIDFEAPVVGVFDVVVPGALTASGGGEDPTADEGRHPIMFEQPHPLLVPDLPLDFALLQREPAATFIGRVNAPGVGAQRGGSELFAMSRDRFPLVPFAQVAEVARIGHVEPSNAGSTNGGDDSANGEPPDARPPCRGVDCLIGRHRLVHPVPPSPIGIAATLEPGLPEPLLLDGAETDAADGTPSLSAPQGRNDSPSTPNRRSPHMPGSSTLLARIYSSSVRGLGGGSEGSNATITLSALAVILAIVWWTKIRKTNKHPDKVWYDGINSQVDSAPTSARAAVGRKRSPSTPPTPGQAGHPPTLRRRSSSEALSPAIGASATSKELPPLPPAVPYLDNASELGAPFQAGNGSGSGEGDDAESDSGAIDGATGPGTPPRKRNRRRRGAKKKKPKDGAATGLGDELGDDRELLEGIALSERDTRDEDGEQSAQVDQRGRGADGESAAAVAPKSTAARPTKLKDAMPSDEMQLGGNLSVSETILGKPFVHTLQSENRGAERPRCTGYGSHGTVVLRGEFQGRAVAVKRLLKDFVTIATHEVNLLQESDDHPHVIRYFCKEQRDTFLYIALELCPASLFDLIDQPASFPELVPQLDPKRALKQIASGLRHLHSLKIVHRDIKPQNILVSTAKRGQPGLRMLISDFGLCKKLDVDESSFQQTINHAAGSFGYRAPEVLRGLVDPNETINGASGAATPSGSTGSGGSSSTLAGLASTDPSMRLTRSIDIFSLGCIFYFTLTGGEHPFGGRYEREMNILQGKASLERLDGLGEEAVEVQDLILRMVATDPRERRVLPHSLLLPTADAVLLHPFFWNAQKRLLFLCDASDRFEIMERDPPAPTLITLEKRSRSIVGDDWQKALDRTFLDNLGKYRKYDGASVRDLLRVLRNKKHHYQDLPENVRRALGDLPGGFLSYFTTRFPHLLLHVYDTVAVHLSDEAMFSSTFRIPEDES</sequence>
<keyword evidence="7" id="KW-0479">Metal-binding</keyword>
<keyword evidence="13" id="KW-0460">Magnesium</keyword>
<comment type="catalytic activity">
    <reaction evidence="18">
        <text>L-seryl-[protein] + ATP = O-phospho-L-seryl-[protein] + ADP + H(+)</text>
        <dbReference type="Rhea" id="RHEA:17989"/>
        <dbReference type="Rhea" id="RHEA-COMP:9863"/>
        <dbReference type="Rhea" id="RHEA-COMP:11604"/>
        <dbReference type="ChEBI" id="CHEBI:15378"/>
        <dbReference type="ChEBI" id="CHEBI:29999"/>
        <dbReference type="ChEBI" id="CHEBI:30616"/>
        <dbReference type="ChEBI" id="CHEBI:83421"/>
        <dbReference type="ChEBI" id="CHEBI:456216"/>
        <dbReference type="EC" id="2.7.11.1"/>
    </reaction>
    <physiologicalReaction direction="left-to-right" evidence="18">
        <dbReference type="Rhea" id="RHEA:17990"/>
    </physiologicalReaction>
</comment>
<dbReference type="GO" id="GO:0004521">
    <property type="term" value="F:RNA endonuclease activity"/>
    <property type="evidence" value="ECO:0007669"/>
    <property type="project" value="InterPro"/>
</dbReference>
<keyword evidence="16" id="KW-0325">Glycoprotein</keyword>
<evidence type="ECO:0000256" key="15">
    <source>
        <dbReference type="ARBA" id="ARBA00023136"/>
    </source>
</evidence>
<dbReference type="PROSITE" id="PS00108">
    <property type="entry name" value="PROTEIN_KINASE_ST"/>
    <property type="match status" value="1"/>
</dbReference>
<dbReference type="Proteomes" id="UP000237144">
    <property type="component" value="Unassembled WGS sequence"/>
</dbReference>
<dbReference type="GO" id="GO:0016787">
    <property type="term" value="F:hydrolase activity"/>
    <property type="evidence" value="ECO:0007669"/>
    <property type="project" value="UniProtKB-KW"/>
</dbReference>
<comment type="catalytic activity">
    <reaction evidence="17">
        <text>L-threonyl-[protein] + ATP = O-phospho-L-threonyl-[protein] + ADP + H(+)</text>
        <dbReference type="Rhea" id="RHEA:46608"/>
        <dbReference type="Rhea" id="RHEA-COMP:11060"/>
        <dbReference type="Rhea" id="RHEA-COMP:11605"/>
        <dbReference type="ChEBI" id="CHEBI:15378"/>
        <dbReference type="ChEBI" id="CHEBI:30013"/>
        <dbReference type="ChEBI" id="CHEBI:30616"/>
        <dbReference type="ChEBI" id="CHEBI:61977"/>
        <dbReference type="ChEBI" id="CHEBI:456216"/>
        <dbReference type="EC" id="2.7.11.1"/>
    </reaction>
    <physiologicalReaction direction="left-to-right" evidence="17">
        <dbReference type="Rhea" id="RHEA:46609"/>
    </physiologicalReaction>
</comment>
<feature type="compositionally biased region" description="Low complexity" evidence="19">
    <location>
        <begin position="858"/>
        <end position="868"/>
    </location>
</feature>
<keyword evidence="15" id="KW-0472">Membrane</keyword>
<accession>A0A2S5B4G7</accession>
<organism evidence="22 23">
    <name type="scientific">Rhodotorula taiwanensis</name>
    <dbReference type="NCBI Taxonomy" id="741276"/>
    <lineage>
        <taxon>Eukaryota</taxon>
        <taxon>Fungi</taxon>
        <taxon>Dikarya</taxon>
        <taxon>Basidiomycota</taxon>
        <taxon>Pucciniomycotina</taxon>
        <taxon>Microbotryomycetes</taxon>
        <taxon>Sporidiobolales</taxon>
        <taxon>Sporidiobolaceae</taxon>
        <taxon>Rhodotorula</taxon>
    </lineage>
</organism>
<dbReference type="GO" id="GO:1990604">
    <property type="term" value="C:IRE1-TRAF2-ASK1 complex"/>
    <property type="evidence" value="ECO:0007669"/>
    <property type="project" value="TreeGrafter"/>
</dbReference>
<evidence type="ECO:0000256" key="4">
    <source>
        <dbReference type="ARBA" id="ARBA00022527"/>
    </source>
</evidence>
<keyword evidence="9" id="KW-0547">Nucleotide-binding</keyword>
<dbReference type="EC" id="2.7.11.1" evidence="3"/>
<dbReference type="GO" id="GO:0004674">
    <property type="term" value="F:protein serine/threonine kinase activity"/>
    <property type="evidence" value="ECO:0007669"/>
    <property type="project" value="UniProtKB-KW"/>
</dbReference>
<dbReference type="CDD" id="cd10422">
    <property type="entry name" value="RNase_Ire1"/>
    <property type="match status" value="1"/>
</dbReference>
<feature type="region of interest" description="Disordered" evidence="19">
    <location>
        <begin position="88"/>
        <end position="109"/>
    </location>
</feature>
<feature type="compositionally biased region" description="Basic residues" evidence="19">
    <location>
        <begin position="791"/>
        <end position="806"/>
    </location>
</feature>
<evidence type="ECO:0000256" key="14">
    <source>
        <dbReference type="ARBA" id="ARBA00022989"/>
    </source>
</evidence>
<comment type="subcellular location">
    <subcellularLocation>
        <location evidence="2">Membrane</location>
        <topology evidence="2">Single-pass type I membrane protein</topology>
    </subcellularLocation>
</comment>
<feature type="compositionally biased region" description="Basic and acidic residues" evidence="19">
    <location>
        <begin position="100"/>
        <end position="109"/>
    </location>
</feature>
<dbReference type="InterPro" id="IPR008271">
    <property type="entry name" value="Ser/Thr_kinase_AS"/>
</dbReference>
<evidence type="ECO:0000256" key="5">
    <source>
        <dbReference type="ARBA" id="ARBA00022679"/>
    </source>
</evidence>
<dbReference type="FunFam" id="1.10.510.10:FF:000572">
    <property type="entry name" value="Serine/threonine-protein kinase/endoribonuclease IRE1"/>
    <property type="match status" value="1"/>
</dbReference>
<evidence type="ECO:0000256" key="11">
    <source>
        <dbReference type="ARBA" id="ARBA00022801"/>
    </source>
</evidence>
<dbReference type="InterPro" id="IPR045133">
    <property type="entry name" value="IRE1/2-like"/>
</dbReference>
<feature type="compositionally biased region" description="Basic and acidic residues" evidence="19">
    <location>
        <begin position="821"/>
        <end position="836"/>
    </location>
</feature>
<evidence type="ECO:0000256" key="19">
    <source>
        <dbReference type="SAM" id="MobiDB-lite"/>
    </source>
</evidence>
<feature type="region of interest" description="Disordered" evidence="19">
    <location>
        <begin position="524"/>
        <end position="551"/>
    </location>
</feature>
<keyword evidence="4 22" id="KW-0723">Serine/threonine-protein kinase</keyword>
<feature type="region of interest" description="Disordered" evidence="19">
    <location>
        <begin position="203"/>
        <end position="223"/>
    </location>
</feature>
<dbReference type="PANTHER" id="PTHR13954">
    <property type="entry name" value="IRE1-RELATED"/>
    <property type="match status" value="1"/>
</dbReference>
<dbReference type="GO" id="GO:0070059">
    <property type="term" value="P:intrinsic apoptotic signaling pathway in response to endoplasmic reticulum stress"/>
    <property type="evidence" value="ECO:0007669"/>
    <property type="project" value="TreeGrafter"/>
</dbReference>
<dbReference type="Gene3D" id="3.30.200.20">
    <property type="entry name" value="Phosphorylase Kinase, domain 1"/>
    <property type="match status" value="1"/>
</dbReference>
<comment type="caution">
    <text evidence="22">The sequence shown here is derived from an EMBL/GenBank/DDBJ whole genome shotgun (WGS) entry which is preliminary data.</text>
</comment>
<gene>
    <name evidence="22" type="ORF">BMF94_5329</name>
</gene>
<dbReference type="CDD" id="cd13982">
    <property type="entry name" value="STKc_IRE1"/>
    <property type="match status" value="1"/>
</dbReference>
<evidence type="ECO:0000256" key="18">
    <source>
        <dbReference type="ARBA" id="ARBA00048977"/>
    </source>
</evidence>
<evidence type="ECO:0000259" key="20">
    <source>
        <dbReference type="PROSITE" id="PS50011"/>
    </source>
</evidence>
<dbReference type="GO" id="GO:0046872">
    <property type="term" value="F:metal ion binding"/>
    <property type="evidence" value="ECO:0007669"/>
    <property type="project" value="UniProtKB-KW"/>
</dbReference>
<feature type="compositionally biased region" description="Low complexity" evidence="19">
    <location>
        <begin position="203"/>
        <end position="215"/>
    </location>
</feature>
<dbReference type="Gene3D" id="1.20.1440.180">
    <property type="entry name" value="KEN domain"/>
    <property type="match status" value="1"/>
</dbReference>
<feature type="region of interest" description="Disordered" evidence="19">
    <location>
        <begin position="1097"/>
        <end position="1119"/>
    </location>
</feature>
<evidence type="ECO:0000256" key="12">
    <source>
        <dbReference type="ARBA" id="ARBA00022840"/>
    </source>
</evidence>
<dbReference type="PROSITE" id="PS51392">
    <property type="entry name" value="KEN"/>
    <property type="match status" value="1"/>
</dbReference>
<dbReference type="Pfam" id="PF06479">
    <property type="entry name" value="Ribonuc_2-5A"/>
    <property type="match status" value="1"/>
</dbReference>
<feature type="domain" description="Protein kinase" evidence="20">
    <location>
        <begin position="910"/>
        <end position="1221"/>
    </location>
</feature>
<dbReference type="InterPro" id="IPR038357">
    <property type="entry name" value="KEN_sf"/>
</dbReference>
<dbReference type="SUPFAM" id="SSF50998">
    <property type="entry name" value="Quinoprotein alcohol dehydrogenase-like"/>
    <property type="match status" value="1"/>
</dbReference>
<evidence type="ECO:0000256" key="8">
    <source>
        <dbReference type="ARBA" id="ARBA00022729"/>
    </source>
</evidence>
<feature type="region of interest" description="Disordered" evidence="19">
    <location>
        <begin position="688"/>
        <end position="881"/>
    </location>
</feature>
<dbReference type="PANTHER" id="PTHR13954:SF6">
    <property type="entry name" value="NON-SPECIFIC SERINE_THREONINE PROTEIN KINASE"/>
    <property type="match status" value="1"/>
</dbReference>
<comment type="cofactor">
    <cofactor evidence="1">
        <name>Mg(2+)</name>
        <dbReference type="ChEBI" id="CHEBI:18420"/>
    </cofactor>
</comment>
<evidence type="ECO:0000256" key="13">
    <source>
        <dbReference type="ARBA" id="ARBA00022842"/>
    </source>
</evidence>
<evidence type="ECO:0000256" key="9">
    <source>
        <dbReference type="ARBA" id="ARBA00022741"/>
    </source>
</evidence>
<dbReference type="Pfam" id="PF00069">
    <property type="entry name" value="Pkinase"/>
    <property type="match status" value="1"/>
</dbReference>
<feature type="domain" description="KEN" evidence="21">
    <location>
        <begin position="1224"/>
        <end position="1355"/>
    </location>
</feature>
<dbReference type="GO" id="GO:0036498">
    <property type="term" value="P:IRE1-mediated unfolded protein response"/>
    <property type="evidence" value="ECO:0007669"/>
    <property type="project" value="TreeGrafter"/>
</dbReference>
<evidence type="ECO:0000256" key="6">
    <source>
        <dbReference type="ARBA" id="ARBA00022692"/>
    </source>
</evidence>
<feature type="region of interest" description="Disordered" evidence="19">
    <location>
        <begin position="583"/>
        <end position="625"/>
    </location>
</feature>
<dbReference type="SMART" id="SM00580">
    <property type="entry name" value="PUG"/>
    <property type="match status" value="1"/>
</dbReference>
<dbReference type="InterPro" id="IPR010513">
    <property type="entry name" value="KEN_dom"/>
</dbReference>
<evidence type="ECO:0000256" key="16">
    <source>
        <dbReference type="ARBA" id="ARBA00023180"/>
    </source>
</evidence>
<dbReference type="SUPFAM" id="SSF56112">
    <property type="entry name" value="Protein kinase-like (PK-like)"/>
    <property type="match status" value="1"/>
</dbReference>
<keyword evidence="11" id="KW-0378">Hydrolase</keyword>
<evidence type="ECO:0000313" key="22">
    <source>
        <dbReference type="EMBL" id="POY71635.1"/>
    </source>
</evidence>
<evidence type="ECO:0000259" key="21">
    <source>
        <dbReference type="PROSITE" id="PS51392"/>
    </source>
</evidence>
<proteinExistence type="predicted"/>
<dbReference type="PROSITE" id="PS50011">
    <property type="entry name" value="PROTEIN_KINASE_DOM"/>
    <property type="match status" value="1"/>
</dbReference>
<dbReference type="InterPro" id="IPR000719">
    <property type="entry name" value="Prot_kinase_dom"/>
</dbReference>
<dbReference type="SMART" id="SM00220">
    <property type="entry name" value="S_TKc"/>
    <property type="match status" value="1"/>
</dbReference>
<dbReference type="GO" id="GO:0106310">
    <property type="term" value="F:protein serine kinase activity"/>
    <property type="evidence" value="ECO:0007669"/>
    <property type="project" value="RHEA"/>
</dbReference>
<evidence type="ECO:0000256" key="10">
    <source>
        <dbReference type="ARBA" id="ARBA00022777"/>
    </source>
</evidence>
<dbReference type="OrthoDB" id="63989at2759"/>
<dbReference type="GO" id="GO:0051082">
    <property type="term" value="F:unfolded protein binding"/>
    <property type="evidence" value="ECO:0007669"/>
    <property type="project" value="TreeGrafter"/>
</dbReference>
<feature type="compositionally biased region" description="Low complexity" evidence="19">
    <location>
        <begin position="1099"/>
        <end position="1119"/>
    </location>
</feature>
<keyword evidence="5 22" id="KW-0808">Transferase</keyword>
<keyword evidence="8" id="KW-0732">Signal</keyword>